<dbReference type="AlphaFoldDB" id="A0AA37WIK0"/>
<comment type="caution">
    <text evidence="1">The sequence shown here is derived from an EMBL/GenBank/DDBJ whole genome shotgun (WGS) entry which is preliminary data.</text>
</comment>
<dbReference type="PROSITE" id="PS51257">
    <property type="entry name" value="PROKAR_LIPOPROTEIN"/>
    <property type="match status" value="1"/>
</dbReference>
<dbReference type="Proteomes" id="UP001156666">
    <property type="component" value="Unassembled WGS sequence"/>
</dbReference>
<reference evidence="1" key="1">
    <citation type="journal article" date="2014" name="Int. J. Syst. Evol. Microbiol.">
        <title>Complete genome sequence of Corynebacterium casei LMG S-19264T (=DSM 44701T), isolated from a smear-ripened cheese.</title>
        <authorList>
            <consortium name="US DOE Joint Genome Institute (JGI-PGF)"/>
            <person name="Walter F."/>
            <person name="Albersmeier A."/>
            <person name="Kalinowski J."/>
            <person name="Ruckert C."/>
        </authorList>
    </citation>
    <scope>NUCLEOTIDE SEQUENCE</scope>
    <source>
        <strain evidence="1">NBRC 108769</strain>
    </source>
</reference>
<proteinExistence type="predicted"/>
<dbReference type="EMBL" id="BSOH01000036">
    <property type="protein sequence ID" value="GLR19785.1"/>
    <property type="molecule type" value="Genomic_DNA"/>
</dbReference>
<reference evidence="1" key="2">
    <citation type="submission" date="2023-01" db="EMBL/GenBank/DDBJ databases">
        <title>Draft genome sequence of Portibacter lacus strain NBRC 108769.</title>
        <authorList>
            <person name="Sun Q."/>
            <person name="Mori K."/>
        </authorList>
    </citation>
    <scope>NUCLEOTIDE SEQUENCE</scope>
    <source>
        <strain evidence="1">NBRC 108769</strain>
    </source>
</reference>
<gene>
    <name evidence="1" type="ORF">GCM10007940_44010</name>
</gene>
<organism evidence="1 2">
    <name type="scientific">Portibacter lacus</name>
    <dbReference type="NCBI Taxonomy" id="1099794"/>
    <lineage>
        <taxon>Bacteria</taxon>
        <taxon>Pseudomonadati</taxon>
        <taxon>Bacteroidota</taxon>
        <taxon>Saprospiria</taxon>
        <taxon>Saprospirales</taxon>
        <taxon>Haliscomenobacteraceae</taxon>
        <taxon>Portibacter</taxon>
    </lineage>
</organism>
<accession>A0AA37WIK0</accession>
<evidence type="ECO:0008006" key="3">
    <source>
        <dbReference type="Google" id="ProtNLM"/>
    </source>
</evidence>
<protein>
    <recommendedName>
        <fullName evidence="3">Lipoprotein</fullName>
    </recommendedName>
</protein>
<sequence>MKSYAVLFLAIGILLSSCSKEEWSVVDNYVTDTYKEMRDGAIGGHHRCYRANFPLTIVFSDETTSEVADRREFVSALKTWKEANPDAEERPTIQFPFSITRLDGEIIEVNSQEEIAVLRAECRIYQNRHRKCGAFGRYLDNKCFEVQLPISVVMADGEVIEIEEKRDMKDVLKSWLSNRPDEIPEVSFPISVTMKDSGEVVEIEDNEAFDALVEACKE</sequence>
<keyword evidence="2" id="KW-1185">Reference proteome</keyword>
<name>A0AA37WIK0_9BACT</name>
<dbReference type="RefSeq" id="WP_235295384.1">
    <property type="nucleotide sequence ID" value="NZ_BSOH01000036.1"/>
</dbReference>
<evidence type="ECO:0000313" key="1">
    <source>
        <dbReference type="EMBL" id="GLR19785.1"/>
    </source>
</evidence>
<evidence type="ECO:0000313" key="2">
    <source>
        <dbReference type="Proteomes" id="UP001156666"/>
    </source>
</evidence>